<evidence type="ECO:0000313" key="1">
    <source>
        <dbReference type="EMBL" id="TYP81335.1"/>
    </source>
</evidence>
<organism evidence="1 2">
    <name type="scientific">Blastococcus xanthinilyticus</name>
    <dbReference type="NCBI Taxonomy" id="1564164"/>
    <lineage>
        <taxon>Bacteria</taxon>
        <taxon>Bacillati</taxon>
        <taxon>Actinomycetota</taxon>
        <taxon>Actinomycetes</taxon>
        <taxon>Geodermatophilales</taxon>
        <taxon>Geodermatophilaceae</taxon>
        <taxon>Blastococcus</taxon>
    </lineage>
</organism>
<reference evidence="1 2" key="1">
    <citation type="submission" date="2019-07" db="EMBL/GenBank/DDBJ databases">
        <title>Genomic Encyclopedia of Archaeal and Bacterial Type Strains, Phase II (KMG-II): from individual species to whole genera.</title>
        <authorList>
            <person name="Goeker M."/>
        </authorList>
    </citation>
    <scope>NUCLEOTIDE SEQUENCE [LARGE SCALE GENOMIC DNA]</scope>
    <source>
        <strain evidence="1 2">DSM 46842</strain>
    </source>
</reference>
<accession>A0A5S5CLQ2</accession>
<sequence length="109" mass="11726">MTPDDVRAIALALPEVTEGDHHGRRAFRLGTRILATQWTDTALNVLVDESTARAVEGGACSLLWWGTTLSGVRIDLATATPGLVADLLEEAWDRRAPAQLRRPEPPGGS</sequence>
<gene>
    <name evidence="1" type="ORF">BD833_12332</name>
</gene>
<evidence type="ECO:0000313" key="2">
    <source>
        <dbReference type="Proteomes" id="UP000322499"/>
    </source>
</evidence>
<dbReference type="EMBL" id="VNHW01000023">
    <property type="protein sequence ID" value="TYP81335.1"/>
    <property type="molecule type" value="Genomic_DNA"/>
</dbReference>
<proteinExistence type="predicted"/>
<dbReference type="AlphaFoldDB" id="A0A5S5CLQ2"/>
<keyword evidence="2" id="KW-1185">Reference proteome</keyword>
<protein>
    <recommendedName>
        <fullName evidence="3">YjbR protein</fullName>
    </recommendedName>
</protein>
<name>A0A5S5CLQ2_9ACTN</name>
<comment type="caution">
    <text evidence="1">The sequence shown here is derived from an EMBL/GenBank/DDBJ whole genome shotgun (WGS) entry which is preliminary data.</text>
</comment>
<dbReference type="Proteomes" id="UP000322499">
    <property type="component" value="Unassembled WGS sequence"/>
</dbReference>
<dbReference type="RefSeq" id="WP_166535230.1">
    <property type="nucleotide sequence ID" value="NZ_VNHW01000023.1"/>
</dbReference>
<evidence type="ECO:0008006" key="3">
    <source>
        <dbReference type="Google" id="ProtNLM"/>
    </source>
</evidence>